<dbReference type="Pfam" id="PF06996">
    <property type="entry name" value="T6SS_TssG"/>
    <property type="match status" value="1"/>
</dbReference>
<accession>W1X564</accession>
<evidence type="ECO:0000313" key="2">
    <source>
        <dbReference type="Proteomes" id="UP000018853"/>
    </source>
</evidence>
<name>W1X564_ECOLX</name>
<reference evidence="1 2" key="1">
    <citation type="submission" date="2013-12" db="EMBL/GenBank/DDBJ databases">
        <title>A Varibaculum cambriense genome reconstructed from a premature infant gut community with otherwise low bacterial novelty that shifts toward anaerobic metabolism during the third week of life.</title>
        <authorList>
            <person name="Brown C.T."/>
            <person name="Sharon I."/>
            <person name="Thomas B.C."/>
            <person name="Castelle C.J."/>
            <person name="Morowitz M.J."/>
            <person name="Banfield J.F."/>
        </authorList>
    </citation>
    <scope>NUCLEOTIDE SEQUENCE [LARGE SCALE GENOMIC DNA]</scope>
    <source>
        <strain evidence="2">DORA_A_5_14_21</strain>
    </source>
</reference>
<dbReference type="Proteomes" id="UP000018853">
    <property type="component" value="Unassembled WGS sequence"/>
</dbReference>
<comment type="caution">
    <text evidence="1">The sequence shown here is derived from an EMBL/GenBank/DDBJ whole genome shotgun (WGS) entry which is preliminary data.</text>
</comment>
<dbReference type="AlphaFoldDB" id="W1X564"/>
<sequence length="129" mass="14895">FFAMAELLHRLAQGEKGTLELSLRDDPAQETLRFSADASLAFPLSDISALKRDTSGAFRMTTTFMGLQGSQSPLPGYYLDHLAWKAVHEQSPVGDFLDMFSHRLTQFVWHIWRKYRYHISFRNGREREA</sequence>
<proteinExistence type="predicted"/>
<dbReference type="PATRIC" id="fig|1403943.3.peg.1208"/>
<dbReference type="PANTHER" id="PTHR35564">
    <property type="match status" value="1"/>
</dbReference>
<feature type="non-terminal residue" evidence="1">
    <location>
        <position position="1"/>
    </location>
</feature>
<evidence type="ECO:0000313" key="1">
    <source>
        <dbReference type="EMBL" id="ETJ25557.1"/>
    </source>
</evidence>
<dbReference type="EMBL" id="AZLZ01001138">
    <property type="protein sequence ID" value="ETJ25557.1"/>
    <property type="molecule type" value="Genomic_DNA"/>
</dbReference>
<gene>
    <name evidence="1" type="ORF">Q609_ECAC01138G0001</name>
</gene>
<dbReference type="InterPro" id="IPR010732">
    <property type="entry name" value="T6SS_TssG-like"/>
</dbReference>
<protein>
    <submittedName>
        <fullName evidence="1">Type VI secretion protein</fullName>
    </submittedName>
</protein>
<organism evidence="1 2">
    <name type="scientific">Escherichia coli DORA_A_5_14_21</name>
    <dbReference type="NCBI Taxonomy" id="1403943"/>
    <lineage>
        <taxon>Bacteria</taxon>
        <taxon>Pseudomonadati</taxon>
        <taxon>Pseudomonadota</taxon>
        <taxon>Gammaproteobacteria</taxon>
        <taxon>Enterobacterales</taxon>
        <taxon>Enterobacteriaceae</taxon>
        <taxon>Escherichia</taxon>
    </lineage>
</organism>
<dbReference type="PANTHER" id="PTHR35564:SF3">
    <property type="entry name" value="TYPE VI SECRETION SYSTEM BASEPLATE SUBUNIT TSSG"/>
    <property type="match status" value="1"/>
</dbReference>